<evidence type="ECO:0000313" key="2">
    <source>
        <dbReference type="EMBL" id="RUS55706.1"/>
    </source>
</evidence>
<dbReference type="EMBL" id="JTFC01000031">
    <property type="protein sequence ID" value="RUS55706.1"/>
    <property type="molecule type" value="Genomic_DNA"/>
</dbReference>
<keyword evidence="1" id="KW-1133">Transmembrane helix</keyword>
<feature type="transmembrane region" description="Helical" evidence="1">
    <location>
        <begin position="399"/>
        <end position="419"/>
    </location>
</feature>
<keyword evidence="3" id="KW-1185">Reference proteome</keyword>
<keyword evidence="1" id="KW-0812">Transmembrane</keyword>
<evidence type="ECO:0008006" key="4">
    <source>
        <dbReference type="Google" id="ProtNLM"/>
    </source>
</evidence>
<proteinExistence type="predicted"/>
<keyword evidence="1" id="KW-0472">Membrane</keyword>
<organism evidence="2 3">
    <name type="scientific">Candidatus Kurthia intestinigallinarum</name>
    <dbReference type="NCBI Taxonomy" id="1562256"/>
    <lineage>
        <taxon>Bacteria</taxon>
        <taxon>Bacillati</taxon>
        <taxon>Bacillota</taxon>
        <taxon>Bacilli</taxon>
        <taxon>Bacillales</taxon>
        <taxon>Caryophanaceae</taxon>
        <taxon>Kurthia</taxon>
    </lineage>
</organism>
<dbReference type="AlphaFoldDB" id="A0A433RU95"/>
<gene>
    <name evidence="2" type="ORF">QI30_12395</name>
</gene>
<accession>A0A433RU95</accession>
<evidence type="ECO:0000256" key="1">
    <source>
        <dbReference type="SAM" id="Phobius"/>
    </source>
</evidence>
<feature type="transmembrane region" description="Helical" evidence="1">
    <location>
        <begin position="439"/>
        <end position="464"/>
    </location>
</feature>
<comment type="caution">
    <text evidence="2">The sequence shown here is derived from an EMBL/GenBank/DDBJ whole genome shotgun (WGS) entry which is preliminary data.</text>
</comment>
<sequence>MGGEVMGISTTYVTCMMPFSYHERSKYKLYDTLKEQGYTFFTLDNLQLQKAFYGDICVLHEEMDQYFLPYIERRIFPKKEKSQAFLRYSKKVEQFATLHIHQKAYQFNVLSVDIIACPFQVGFISFRIELKGDYTFDEVVDFMHHIRILEPKMPDETGIQIRRHDQIFKSVSEYMLNDLCVFMHDFINHDAVRGGYFGSLPFFEDERMLLAGYIEPEESLSTAELYRLSQLDGLDEHGNPYISAENDEYMENYLDKRMNKRFSPKIEKLITEHVYMSIVLPHIPKKMQAIAQSRFMGTEYYQLILHYFYKLTLLKLSYLYSEVSVLHDQDYTEQLMEQIDQFSASYYFQEVSSRSTGIELANKLQEVFKIEQQYTEAKETLESLYRNQESTSTRRQNSLLFMLTIFTVLSGIYGMNLIIDEWKEPYKLSYLKSYTFFEWISFITAIFGIGLSIAVIATSGFSKIRLQLRKRKRRRYE</sequence>
<name>A0A433RU95_9BACL</name>
<evidence type="ECO:0000313" key="3">
    <source>
        <dbReference type="Proteomes" id="UP000288623"/>
    </source>
</evidence>
<reference evidence="2 3" key="1">
    <citation type="submission" date="2014-11" db="EMBL/GenBank/DDBJ databases">
        <title>Genome sequence and analysis of novel Kurthia sp.</title>
        <authorList>
            <person name="Lawson J.N."/>
            <person name="Gonzalez J.E."/>
            <person name="Rinauldi L."/>
            <person name="Xuan Z."/>
            <person name="Firman A."/>
            <person name="Shaddox L."/>
            <person name="Trudeau A."/>
            <person name="Shah S."/>
            <person name="Reiman D."/>
        </authorList>
    </citation>
    <scope>NUCLEOTIDE SEQUENCE [LARGE SCALE GENOMIC DNA]</scope>
    <source>
        <strain evidence="2 3">3B1D</strain>
    </source>
</reference>
<protein>
    <recommendedName>
        <fullName evidence="4">Group-specific protein</fullName>
    </recommendedName>
</protein>
<dbReference type="Proteomes" id="UP000288623">
    <property type="component" value="Unassembled WGS sequence"/>
</dbReference>